<evidence type="ECO:0000313" key="2">
    <source>
        <dbReference type="EMBL" id="PTX52635.1"/>
    </source>
</evidence>
<dbReference type="RefSeq" id="WP_108128042.1">
    <property type="nucleotide sequence ID" value="NZ_QBKP01000002.1"/>
</dbReference>
<accession>A0A2T6B988</accession>
<keyword evidence="1" id="KW-0472">Membrane</keyword>
<comment type="caution">
    <text evidence="2">The sequence shown here is derived from an EMBL/GenBank/DDBJ whole genome shotgun (WGS) entry which is preliminary data.</text>
</comment>
<reference evidence="2 3" key="1">
    <citation type="submission" date="2018-04" db="EMBL/GenBank/DDBJ databases">
        <title>Genomic Encyclopedia of Archaeal and Bacterial Type Strains, Phase II (KMG-II): from individual species to whole genera.</title>
        <authorList>
            <person name="Goeker M."/>
        </authorList>
    </citation>
    <scope>NUCLEOTIDE SEQUENCE [LARGE SCALE GENOMIC DNA]</scope>
    <source>
        <strain evidence="2 3">DSM 21823</strain>
    </source>
</reference>
<dbReference type="Proteomes" id="UP000244224">
    <property type="component" value="Unassembled WGS sequence"/>
</dbReference>
<dbReference type="AlphaFoldDB" id="A0A2T6B988"/>
<name>A0A2T6B988_9RHOB</name>
<keyword evidence="3" id="KW-1185">Reference proteome</keyword>
<protein>
    <submittedName>
        <fullName evidence="2">Uncharacterized protein</fullName>
    </submittedName>
</protein>
<feature type="transmembrane region" description="Helical" evidence="1">
    <location>
        <begin position="189"/>
        <end position="211"/>
    </location>
</feature>
<organism evidence="2 3">
    <name type="scientific">Gemmobacter caeni</name>
    <dbReference type="NCBI Taxonomy" id="589035"/>
    <lineage>
        <taxon>Bacteria</taxon>
        <taxon>Pseudomonadati</taxon>
        <taxon>Pseudomonadota</taxon>
        <taxon>Alphaproteobacteria</taxon>
        <taxon>Rhodobacterales</taxon>
        <taxon>Paracoccaceae</taxon>
        <taxon>Gemmobacter</taxon>
    </lineage>
</organism>
<keyword evidence="1" id="KW-0812">Transmembrane</keyword>
<feature type="transmembrane region" description="Helical" evidence="1">
    <location>
        <begin position="123"/>
        <end position="145"/>
    </location>
</feature>
<proteinExistence type="predicted"/>
<evidence type="ECO:0000313" key="3">
    <source>
        <dbReference type="Proteomes" id="UP000244224"/>
    </source>
</evidence>
<keyword evidence="1" id="KW-1133">Transmembrane helix</keyword>
<dbReference type="EMBL" id="QBKP01000002">
    <property type="protein sequence ID" value="PTX52635.1"/>
    <property type="molecule type" value="Genomic_DNA"/>
</dbReference>
<gene>
    <name evidence="2" type="ORF">C8N34_102453</name>
</gene>
<sequence>MNDDKRMEGDMSDATNRVGSKVHYTAEEAELLLRNVKGYGKRPSLFYRLGVKAERVAQNNRAVGWTLGAILGLIRFTIWNSRAGLFFGTLGYWTFGLLTAAWFGNYGGSYMSATGIRPVDMFLLNPLVMFALSVMLLVIGMNNLDDRPWVLMGLDKLVFMLSFIVAYLGAIIMGILFAISLLFGADKMGSSGTIMMMLFLFLIPAGFLAIVKLKDEM</sequence>
<feature type="transmembrane region" description="Helical" evidence="1">
    <location>
        <begin position="157"/>
        <end position="183"/>
    </location>
</feature>
<evidence type="ECO:0000256" key="1">
    <source>
        <dbReference type="SAM" id="Phobius"/>
    </source>
</evidence>
<feature type="transmembrane region" description="Helical" evidence="1">
    <location>
        <begin position="83"/>
        <end position="103"/>
    </location>
</feature>